<organism evidence="1">
    <name type="scientific">Lygus hesperus</name>
    <name type="common">Western plant bug</name>
    <dbReference type="NCBI Taxonomy" id="30085"/>
    <lineage>
        <taxon>Eukaryota</taxon>
        <taxon>Metazoa</taxon>
        <taxon>Ecdysozoa</taxon>
        <taxon>Arthropoda</taxon>
        <taxon>Hexapoda</taxon>
        <taxon>Insecta</taxon>
        <taxon>Pterygota</taxon>
        <taxon>Neoptera</taxon>
        <taxon>Paraneoptera</taxon>
        <taxon>Hemiptera</taxon>
        <taxon>Heteroptera</taxon>
        <taxon>Panheteroptera</taxon>
        <taxon>Cimicomorpha</taxon>
        <taxon>Miridae</taxon>
        <taxon>Mirini</taxon>
        <taxon>Lygus</taxon>
    </lineage>
</organism>
<dbReference type="PANTHER" id="PTHR22442">
    <property type="match status" value="1"/>
</dbReference>
<name>A0A146LVW3_LYGHE</name>
<gene>
    <name evidence="1" type="primary">Fam169b_0</name>
    <name evidence="1" type="ORF">g.69183</name>
</gene>
<dbReference type="EMBL" id="GDHC01006815">
    <property type="protein sequence ID" value="JAQ11814.1"/>
    <property type="molecule type" value="Transcribed_RNA"/>
</dbReference>
<dbReference type="PANTHER" id="PTHR22442:SF10">
    <property type="entry name" value="N-ACETYLTRANSFERASE, GNAT FAMILY-RELATED"/>
    <property type="match status" value="1"/>
</dbReference>
<evidence type="ECO:0000313" key="1">
    <source>
        <dbReference type="EMBL" id="JAQ11814.1"/>
    </source>
</evidence>
<sequence length="239" mass="27777">VVHPKSRESRYISLNRPPLAFCTDDTQVNHSALAQNLHQFSTWIAKGGSTTQEDSWVSLEDYLVDNSKEDGWHTAEGEDDLLKHYILNRIIYSRQEVPDVDRDECEFDIPDPHDIVRLLWHKRKPVAFYTIKPEGSHIERRNEYYALPTLDTAFVRKSSRGKGNGLKIIQDLVEYFPNGDIGFSSPISQSMLRVLNSFLTKHREHRHRLWQISGNGAEGHRKLIWFSLAKMRRTIKHMG</sequence>
<dbReference type="InterPro" id="IPR029625">
    <property type="entry name" value="FAM169"/>
</dbReference>
<feature type="non-terminal residue" evidence="1">
    <location>
        <position position="1"/>
    </location>
</feature>
<dbReference type="AlphaFoldDB" id="A0A146LVW3"/>
<protein>
    <submittedName>
        <fullName evidence="1">Protein FAM169B</fullName>
    </submittedName>
</protein>
<reference evidence="1" key="1">
    <citation type="journal article" date="2016" name="Gigascience">
        <title>De novo construction of an expanded transcriptome assembly for the western tarnished plant bug, Lygus hesperus.</title>
        <authorList>
            <person name="Tassone E.E."/>
            <person name="Geib S.M."/>
            <person name="Hall B."/>
            <person name="Fabrick J.A."/>
            <person name="Brent C.S."/>
            <person name="Hull J.J."/>
        </authorList>
    </citation>
    <scope>NUCLEOTIDE SEQUENCE</scope>
</reference>
<accession>A0A146LVW3</accession>
<proteinExistence type="predicted"/>